<dbReference type="AlphaFoldDB" id="A0A853BEN9"/>
<dbReference type="Proteomes" id="UP000549616">
    <property type="component" value="Unassembled WGS sequence"/>
</dbReference>
<proteinExistence type="predicted"/>
<dbReference type="EMBL" id="JACCFK010000002">
    <property type="protein sequence ID" value="NYI93142.1"/>
    <property type="molecule type" value="Genomic_DNA"/>
</dbReference>
<evidence type="ECO:0000313" key="2">
    <source>
        <dbReference type="Proteomes" id="UP000549616"/>
    </source>
</evidence>
<organism evidence="1 2">
    <name type="scientific">Amycolatopsis endophytica</name>
    <dbReference type="NCBI Taxonomy" id="860233"/>
    <lineage>
        <taxon>Bacteria</taxon>
        <taxon>Bacillati</taxon>
        <taxon>Actinomycetota</taxon>
        <taxon>Actinomycetes</taxon>
        <taxon>Pseudonocardiales</taxon>
        <taxon>Pseudonocardiaceae</taxon>
        <taxon>Amycolatopsis</taxon>
    </lineage>
</organism>
<name>A0A853BEN9_9PSEU</name>
<comment type="caution">
    <text evidence="1">The sequence shown here is derived from an EMBL/GenBank/DDBJ whole genome shotgun (WGS) entry which is preliminary data.</text>
</comment>
<evidence type="ECO:0000313" key="1">
    <source>
        <dbReference type="EMBL" id="NYI93142.1"/>
    </source>
</evidence>
<reference evidence="1 2" key="1">
    <citation type="submission" date="2020-07" db="EMBL/GenBank/DDBJ databases">
        <title>Sequencing the genomes of 1000 actinobacteria strains.</title>
        <authorList>
            <person name="Klenk H.-P."/>
        </authorList>
    </citation>
    <scope>NUCLEOTIDE SEQUENCE [LARGE SCALE GENOMIC DNA]</scope>
    <source>
        <strain evidence="1 2">DSM 104006</strain>
    </source>
</reference>
<protein>
    <submittedName>
        <fullName evidence="1">Uncharacterized protein</fullName>
    </submittedName>
</protein>
<sequence>MVRTGRRERLTRSAFSWYAQESQGHEGFPP</sequence>
<keyword evidence="2" id="KW-1185">Reference proteome</keyword>
<gene>
    <name evidence="1" type="ORF">HNR02_006517</name>
</gene>
<accession>A0A853BEN9</accession>